<name>A0ABP6N611_9ACTN</name>
<feature type="region of interest" description="Disordered" evidence="1">
    <location>
        <begin position="39"/>
        <end position="86"/>
    </location>
</feature>
<gene>
    <name evidence="3" type="ORF">GCM10010449_67520</name>
</gene>
<dbReference type="RefSeq" id="WP_344527570.1">
    <property type="nucleotide sequence ID" value="NZ_BAAAUG010000148.1"/>
</dbReference>
<keyword evidence="4" id="KW-1185">Reference proteome</keyword>
<evidence type="ECO:0000313" key="4">
    <source>
        <dbReference type="Proteomes" id="UP001501637"/>
    </source>
</evidence>
<evidence type="ECO:0000313" key="3">
    <source>
        <dbReference type="EMBL" id="GAA3137667.1"/>
    </source>
</evidence>
<keyword evidence="2" id="KW-0732">Signal</keyword>
<proteinExistence type="predicted"/>
<evidence type="ECO:0000256" key="2">
    <source>
        <dbReference type="SAM" id="SignalP"/>
    </source>
</evidence>
<organism evidence="3 4">
    <name type="scientific">Streptomyces rectiviolaceus</name>
    <dbReference type="NCBI Taxonomy" id="332591"/>
    <lineage>
        <taxon>Bacteria</taxon>
        <taxon>Bacillati</taxon>
        <taxon>Actinomycetota</taxon>
        <taxon>Actinomycetes</taxon>
        <taxon>Kitasatosporales</taxon>
        <taxon>Streptomycetaceae</taxon>
        <taxon>Streptomyces</taxon>
    </lineage>
</organism>
<dbReference type="Proteomes" id="UP001501637">
    <property type="component" value="Unassembled WGS sequence"/>
</dbReference>
<evidence type="ECO:0008006" key="5">
    <source>
        <dbReference type="Google" id="ProtNLM"/>
    </source>
</evidence>
<feature type="signal peptide" evidence="2">
    <location>
        <begin position="1"/>
        <end position="21"/>
    </location>
</feature>
<comment type="caution">
    <text evidence="3">The sequence shown here is derived from an EMBL/GenBank/DDBJ whole genome shotgun (WGS) entry which is preliminary data.</text>
</comment>
<evidence type="ECO:0000256" key="1">
    <source>
        <dbReference type="SAM" id="MobiDB-lite"/>
    </source>
</evidence>
<feature type="region of interest" description="Disordered" evidence="1">
    <location>
        <begin position="210"/>
        <end position="251"/>
    </location>
</feature>
<feature type="region of interest" description="Disordered" evidence="1">
    <location>
        <begin position="107"/>
        <end position="130"/>
    </location>
</feature>
<sequence length="251" mass="26185">MNHTCPHRRLLRRAAVLTATAAVVLAGCGSVDGLDAGEPAPSVSVQPRPKPLWPAWSGTSSEAPGADAATHQPPPQALEGLPKLGNGGLGTEDFREILRADPRMKPLADRGEIDRPGQAGLRPPQLTDLTGDKKPELLVAADTESGRSVLAVYTEHDGRVYPILFTAGKRLGIETLGPDLLVRSPCADGGEQAVRFHWDGVRMSTVSDIKNYKKTPGADGSSASPKPTPEPSGGTGPSDGTEPSGGTDGRR</sequence>
<accession>A0ABP6N611</accession>
<protein>
    <recommendedName>
        <fullName evidence="5">Lipoprotein</fullName>
    </recommendedName>
</protein>
<reference evidence="4" key="1">
    <citation type="journal article" date="2019" name="Int. J. Syst. Evol. Microbiol.">
        <title>The Global Catalogue of Microorganisms (GCM) 10K type strain sequencing project: providing services to taxonomists for standard genome sequencing and annotation.</title>
        <authorList>
            <consortium name="The Broad Institute Genomics Platform"/>
            <consortium name="The Broad Institute Genome Sequencing Center for Infectious Disease"/>
            <person name="Wu L."/>
            <person name="Ma J."/>
        </authorList>
    </citation>
    <scope>NUCLEOTIDE SEQUENCE [LARGE SCALE GENOMIC DNA]</scope>
    <source>
        <strain evidence="4">JCM 9092</strain>
    </source>
</reference>
<dbReference type="EMBL" id="BAAAUG010000148">
    <property type="protein sequence ID" value="GAA3137667.1"/>
    <property type="molecule type" value="Genomic_DNA"/>
</dbReference>
<feature type="chain" id="PRO_5046806408" description="Lipoprotein" evidence="2">
    <location>
        <begin position="22"/>
        <end position="251"/>
    </location>
</feature>